<keyword evidence="4" id="KW-0547">Nucleotide-binding</keyword>
<dbReference type="InterPro" id="IPR036412">
    <property type="entry name" value="HAD-like_sf"/>
</dbReference>
<proteinExistence type="inferred from homology"/>
<dbReference type="SUPFAM" id="SSF56784">
    <property type="entry name" value="HAD-like"/>
    <property type="match status" value="1"/>
</dbReference>
<dbReference type="NCBIfam" id="TIGR01494">
    <property type="entry name" value="ATPase_P-type"/>
    <property type="match status" value="3"/>
</dbReference>
<feature type="transmembrane region" description="Helical" evidence="9">
    <location>
        <begin position="723"/>
        <end position="744"/>
    </location>
</feature>
<dbReference type="Gene3D" id="1.20.1110.10">
    <property type="entry name" value="Calcium-transporting ATPase, transmembrane domain"/>
    <property type="match status" value="1"/>
</dbReference>
<dbReference type="PROSITE" id="PS00154">
    <property type="entry name" value="ATPASE_E1_E2"/>
    <property type="match status" value="1"/>
</dbReference>
<dbReference type="InterPro" id="IPR008250">
    <property type="entry name" value="ATPase_P-typ_transduc_dom_A_sf"/>
</dbReference>
<evidence type="ECO:0000256" key="2">
    <source>
        <dbReference type="ARBA" id="ARBA00005675"/>
    </source>
</evidence>
<keyword evidence="8 9" id="KW-0472">Membrane</keyword>
<feature type="domain" description="Cation-transporting P-type ATPase N-terminal" evidence="10">
    <location>
        <begin position="8"/>
        <end position="81"/>
    </location>
</feature>
<dbReference type="Pfam" id="PF08282">
    <property type="entry name" value="Hydrolase_3"/>
    <property type="match status" value="1"/>
</dbReference>
<evidence type="ECO:0000259" key="10">
    <source>
        <dbReference type="SMART" id="SM00831"/>
    </source>
</evidence>
<keyword evidence="5" id="KW-0067">ATP-binding</keyword>
<evidence type="ECO:0000256" key="8">
    <source>
        <dbReference type="ARBA" id="ARBA00023136"/>
    </source>
</evidence>
<dbReference type="InterPro" id="IPR006068">
    <property type="entry name" value="ATPase_P-typ_cation-transptr_C"/>
</dbReference>
<name>A0ABV7RHI8_9NEIS</name>
<evidence type="ECO:0000256" key="7">
    <source>
        <dbReference type="ARBA" id="ARBA00022989"/>
    </source>
</evidence>
<dbReference type="InterPro" id="IPR004014">
    <property type="entry name" value="ATPase_P-typ_cation-transptr_N"/>
</dbReference>
<evidence type="ECO:0000256" key="1">
    <source>
        <dbReference type="ARBA" id="ARBA00004141"/>
    </source>
</evidence>
<dbReference type="RefSeq" id="WP_386093248.1">
    <property type="nucleotide sequence ID" value="NZ_JBHRXN010000032.1"/>
</dbReference>
<evidence type="ECO:0000313" key="12">
    <source>
        <dbReference type="Proteomes" id="UP001595741"/>
    </source>
</evidence>
<dbReference type="SUPFAM" id="SSF81665">
    <property type="entry name" value="Calcium ATPase, transmembrane domain M"/>
    <property type="match status" value="1"/>
</dbReference>
<comment type="similarity">
    <text evidence="2">Belongs to the cation transport ATPase (P-type) (TC 3.A.3) family. Type IIA subfamily.</text>
</comment>
<sequence>MPPPAPPCWHQLDSQQVLAHCHSRRDGLSAAEAASRLASHGANLLPQPARKNLLQRFLLQFHNLLIYLLLAAAAITAVLGDWVDTSVIVAVTVINAAIGALQEGRAESALAAIRKLLAPGAIVVRGGERHAVDASQLVPGDIVLLQSGDKVPADVRLLDTRSLRIDEAALTGESLPVDKHSAPLPADTALAERSNMAYAGTLVSVGQAHALVVATGSATELGRINAMLGSVPAQLTPLSRELARFARQLSIVIVAVALLTIALGILWRGHHWQAMFMAGVGLAVAAIPEGLPAIVTITLAIGVERMARQRAIMRKLPAVETLGSVTVICSDKTGTLTRNEMTASQVQLRDGQLQVSGSGYAPEGGLFRHGQPQHYGSHAALDALLQAAALCNDARLQPQAGGWQLLGDPTEGALLALALKARLPLEQLLQRLPRRDAIPFESEHRFMATLHHDHNGQRLILLKGAPEVVLARVSHELAAGGEQAANLPWWQQQAARLAGDGGRVLALASRQQAHGSSELSFDDVAGGLTLLGLVVLLDPPRAEARQAVALCRAAGIRVKMITGDHAATAAAIGRQLGIGDGRALNGHDLDALDDAALAAAVQQVDVFARASPAHKLRLIAALKQHGEVVAMTGDGVNDAPALKQADVGVAMGGKGTEAAKEAAEMVISDDNFATLVSAVREGRTVYDNLKKAILFILPTNVGQALIIIAAILFGVALPVSPVQILWVNMVSAVTLALAFAFEPTEHGVMRRPPRPPGAQLLDRLFLWRLVFVGLLMVALPFALYLQLLAEGGGHPLASTMAVNSMVAIEIAYLFNSRQRHASAWRRDTLLGNPVAFGCVLLLIVLQLAFSYLPWLQALFGTAAPSGRHWLLAAASGALAFVLIEAEKALLRPR</sequence>
<dbReference type="Pfam" id="PF00689">
    <property type="entry name" value="Cation_ATPase_C"/>
    <property type="match status" value="1"/>
</dbReference>
<dbReference type="Gene3D" id="3.40.1110.10">
    <property type="entry name" value="Calcium-transporting ATPase, cytoplasmic domain N"/>
    <property type="match status" value="1"/>
</dbReference>
<feature type="transmembrane region" description="Helical" evidence="9">
    <location>
        <begin position="692"/>
        <end position="717"/>
    </location>
</feature>
<keyword evidence="7 9" id="KW-1133">Transmembrane helix</keyword>
<dbReference type="Gene3D" id="3.40.50.1000">
    <property type="entry name" value="HAD superfamily/HAD-like"/>
    <property type="match status" value="1"/>
</dbReference>
<dbReference type="PRINTS" id="PR00120">
    <property type="entry name" value="HATPASE"/>
</dbReference>
<evidence type="ECO:0000256" key="6">
    <source>
        <dbReference type="ARBA" id="ARBA00022967"/>
    </source>
</evidence>
<feature type="transmembrane region" description="Helical" evidence="9">
    <location>
        <begin position="796"/>
        <end position="814"/>
    </location>
</feature>
<feature type="transmembrane region" description="Helical" evidence="9">
    <location>
        <begin position="765"/>
        <end position="784"/>
    </location>
</feature>
<dbReference type="InterPro" id="IPR023298">
    <property type="entry name" value="ATPase_P-typ_TM_dom_sf"/>
</dbReference>
<gene>
    <name evidence="11" type="ORF">ACFOLG_15015</name>
</gene>
<dbReference type="Pfam" id="PF13246">
    <property type="entry name" value="Cation_ATPase"/>
    <property type="match status" value="1"/>
</dbReference>
<dbReference type="Pfam" id="PF00690">
    <property type="entry name" value="Cation_ATPase_N"/>
    <property type="match status" value="1"/>
</dbReference>
<dbReference type="SFLD" id="SFLDS00003">
    <property type="entry name" value="Haloacid_Dehalogenase"/>
    <property type="match status" value="1"/>
</dbReference>
<dbReference type="EMBL" id="JBHRXN010000032">
    <property type="protein sequence ID" value="MFC3533490.1"/>
    <property type="molecule type" value="Genomic_DNA"/>
</dbReference>
<comment type="subcellular location">
    <subcellularLocation>
        <location evidence="1">Membrane</location>
        <topology evidence="1">Multi-pass membrane protein</topology>
    </subcellularLocation>
</comment>
<dbReference type="Proteomes" id="UP001595741">
    <property type="component" value="Unassembled WGS sequence"/>
</dbReference>
<feature type="transmembrane region" description="Helical" evidence="9">
    <location>
        <begin position="274"/>
        <end position="303"/>
    </location>
</feature>
<keyword evidence="3 9" id="KW-0812">Transmembrane</keyword>
<dbReference type="Pfam" id="PF00122">
    <property type="entry name" value="E1-E2_ATPase"/>
    <property type="match status" value="1"/>
</dbReference>
<evidence type="ECO:0000256" key="9">
    <source>
        <dbReference type="SAM" id="Phobius"/>
    </source>
</evidence>
<accession>A0ABV7RHI8</accession>
<dbReference type="InterPro" id="IPR023299">
    <property type="entry name" value="ATPase_P-typ_cyto_dom_N"/>
</dbReference>
<dbReference type="InterPro" id="IPR059000">
    <property type="entry name" value="ATPase_P-type_domA"/>
</dbReference>
<dbReference type="SUPFAM" id="SSF81653">
    <property type="entry name" value="Calcium ATPase, transduction domain A"/>
    <property type="match status" value="1"/>
</dbReference>
<evidence type="ECO:0000256" key="3">
    <source>
        <dbReference type="ARBA" id="ARBA00022692"/>
    </source>
</evidence>
<dbReference type="PANTHER" id="PTHR43294:SF20">
    <property type="entry name" value="P-TYPE ATPASE"/>
    <property type="match status" value="1"/>
</dbReference>
<dbReference type="InterPro" id="IPR018303">
    <property type="entry name" value="ATPase_P-typ_P_site"/>
</dbReference>
<organism evidence="11 12">
    <name type="scientific">Vogesella facilis</name>
    <dbReference type="NCBI Taxonomy" id="1655232"/>
    <lineage>
        <taxon>Bacteria</taxon>
        <taxon>Pseudomonadati</taxon>
        <taxon>Pseudomonadota</taxon>
        <taxon>Betaproteobacteria</taxon>
        <taxon>Neisseriales</taxon>
        <taxon>Chromobacteriaceae</taxon>
        <taxon>Vogesella</taxon>
    </lineage>
</organism>
<feature type="transmembrane region" description="Helical" evidence="9">
    <location>
        <begin position="57"/>
        <end position="79"/>
    </location>
</feature>
<dbReference type="SUPFAM" id="SSF81660">
    <property type="entry name" value="Metal cation-transporting ATPase, ATP-binding domain N"/>
    <property type="match status" value="1"/>
</dbReference>
<dbReference type="SMART" id="SM00831">
    <property type="entry name" value="Cation_ATPase_N"/>
    <property type="match status" value="1"/>
</dbReference>
<evidence type="ECO:0000313" key="11">
    <source>
        <dbReference type="EMBL" id="MFC3533490.1"/>
    </source>
</evidence>
<dbReference type="Gene3D" id="2.70.150.10">
    <property type="entry name" value="Calcium-transporting ATPase, cytoplasmic transduction domain A"/>
    <property type="match status" value="1"/>
</dbReference>
<dbReference type="InterPro" id="IPR050510">
    <property type="entry name" value="Cation_transp_ATPase_P-type"/>
</dbReference>
<protein>
    <submittedName>
        <fullName evidence="11">HAD-IC family P-type ATPase</fullName>
    </submittedName>
</protein>
<feature type="transmembrane region" description="Helical" evidence="9">
    <location>
        <begin position="834"/>
        <end position="854"/>
    </location>
</feature>
<evidence type="ECO:0000256" key="5">
    <source>
        <dbReference type="ARBA" id="ARBA00022840"/>
    </source>
</evidence>
<feature type="transmembrane region" description="Helical" evidence="9">
    <location>
        <begin position="249"/>
        <end position="268"/>
    </location>
</feature>
<dbReference type="PANTHER" id="PTHR43294">
    <property type="entry name" value="SODIUM/POTASSIUM-TRANSPORTING ATPASE SUBUNIT ALPHA"/>
    <property type="match status" value="1"/>
</dbReference>
<keyword evidence="12" id="KW-1185">Reference proteome</keyword>
<comment type="caution">
    <text evidence="11">The sequence shown here is derived from an EMBL/GenBank/DDBJ whole genome shotgun (WGS) entry which is preliminary data.</text>
</comment>
<dbReference type="InterPro" id="IPR044492">
    <property type="entry name" value="P_typ_ATPase_HD_dom"/>
</dbReference>
<reference evidence="12" key="1">
    <citation type="journal article" date="2019" name="Int. J. Syst. Evol. Microbiol.">
        <title>The Global Catalogue of Microorganisms (GCM) 10K type strain sequencing project: providing services to taxonomists for standard genome sequencing and annotation.</title>
        <authorList>
            <consortium name="The Broad Institute Genomics Platform"/>
            <consortium name="The Broad Institute Genome Sequencing Center for Infectious Disease"/>
            <person name="Wu L."/>
            <person name="Ma J."/>
        </authorList>
    </citation>
    <scope>NUCLEOTIDE SEQUENCE [LARGE SCALE GENOMIC DNA]</scope>
    <source>
        <strain evidence="12">KCTC 42742</strain>
    </source>
</reference>
<feature type="transmembrane region" description="Helical" evidence="9">
    <location>
        <begin position="866"/>
        <end position="883"/>
    </location>
</feature>
<keyword evidence="6" id="KW-1278">Translocase</keyword>
<dbReference type="InterPro" id="IPR023214">
    <property type="entry name" value="HAD_sf"/>
</dbReference>
<dbReference type="PRINTS" id="PR00119">
    <property type="entry name" value="CATATPASE"/>
</dbReference>
<dbReference type="InterPro" id="IPR001757">
    <property type="entry name" value="P_typ_ATPase"/>
</dbReference>
<dbReference type="SFLD" id="SFLDG00002">
    <property type="entry name" value="C1.7:_P-type_atpase_like"/>
    <property type="match status" value="1"/>
</dbReference>
<evidence type="ECO:0000256" key="4">
    <source>
        <dbReference type="ARBA" id="ARBA00022741"/>
    </source>
</evidence>
<dbReference type="SFLD" id="SFLDF00027">
    <property type="entry name" value="p-type_atpase"/>
    <property type="match status" value="1"/>
</dbReference>